<name>A0A0C4WU99_9GAMM</name>
<dbReference type="SUPFAM" id="SSF53822">
    <property type="entry name" value="Periplasmic binding protein-like I"/>
    <property type="match status" value="1"/>
</dbReference>
<evidence type="ECO:0000313" key="6">
    <source>
        <dbReference type="EMBL" id="AJE23405.1"/>
    </source>
</evidence>
<evidence type="ECO:0000256" key="1">
    <source>
        <dbReference type="ARBA" id="ARBA00022491"/>
    </source>
</evidence>
<reference evidence="6 7" key="1">
    <citation type="journal article" date="2015" name="PLoS ONE">
        <title>Azotobacter Genomes: The Genome of Azotobacter chroococcum NCIMB 8003 (ATCC 4412).</title>
        <authorList>
            <person name="Robson R.L."/>
            <person name="Jones R."/>
            <person name="Robson R.M."/>
            <person name="Schwartz A."/>
            <person name="Richardson T.H."/>
        </authorList>
    </citation>
    <scope>NUCLEOTIDE SEQUENCE [LARGE SCALE GENOMIC DNA]</scope>
    <source>
        <strain evidence="6 7">NCIMB 8003</strain>
    </source>
</reference>
<dbReference type="Pfam" id="PF00356">
    <property type="entry name" value="LacI"/>
    <property type="match status" value="1"/>
</dbReference>
<organism evidence="6 7">
    <name type="scientific">Azotobacter chroococcum NCIMB 8003</name>
    <dbReference type="NCBI Taxonomy" id="1328314"/>
    <lineage>
        <taxon>Bacteria</taxon>
        <taxon>Pseudomonadati</taxon>
        <taxon>Pseudomonadota</taxon>
        <taxon>Gammaproteobacteria</taxon>
        <taxon>Pseudomonadales</taxon>
        <taxon>Pseudomonadaceae</taxon>
        <taxon>Azotobacter</taxon>
    </lineage>
</organism>
<dbReference type="InterPro" id="IPR010982">
    <property type="entry name" value="Lambda_DNA-bd_dom_sf"/>
</dbReference>
<evidence type="ECO:0000259" key="5">
    <source>
        <dbReference type="PROSITE" id="PS50932"/>
    </source>
</evidence>
<evidence type="ECO:0000313" key="7">
    <source>
        <dbReference type="Proteomes" id="UP000068210"/>
    </source>
</evidence>
<dbReference type="PRINTS" id="PR00036">
    <property type="entry name" value="HTHLACI"/>
</dbReference>
<sequence length="332" mass="36896">MASVKDVARLAGVSPMTVSRAINTPEKLNPETLAKVRQAIEALNYVPSLSARKIRGGHSSGKTIGVFALDTATTPFAVEMLLSVERTAREYGWNVFILNVFEIPLNPQTIDLMLSHRPDGIVFSAMQLRELEIPPALRSKPLVLSGCMSTEPGVACYVPDDEDGQYQAVRQALQRGYRRPLCINLPRHSLAWKLRQQGLSRALAEAGIAPQSVRQYDLSTDDAYGETIAELERQLSESHGKPAFDLLVCGNDRIALVAYQYLLSRGLRIPADVAVLGYDNMVGVAELFYPPLSTVQLPYYELGRRAALHLIEERDEPFIHWVPCPVVDRQSW</sequence>
<accession>A0A0C4WU99</accession>
<dbReference type="EMBL" id="CP010415">
    <property type="protein sequence ID" value="AJE23405.1"/>
    <property type="molecule type" value="Genomic_DNA"/>
</dbReference>
<dbReference type="InterPro" id="IPR000843">
    <property type="entry name" value="HTH_LacI"/>
</dbReference>
<dbReference type="CDD" id="cd01392">
    <property type="entry name" value="HTH_LacI"/>
    <property type="match status" value="1"/>
</dbReference>
<dbReference type="STRING" id="1328314.Achr_40200"/>
<dbReference type="PANTHER" id="PTHR30146:SF151">
    <property type="entry name" value="HTH-TYPE TRANSCRIPTIONAL REPRESSOR CYTR"/>
    <property type="match status" value="1"/>
</dbReference>
<gene>
    <name evidence="6" type="primary">scrR</name>
    <name evidence="6" type="ORF">Achr_40200</name>
</gene>
<evidence type="ECO:0000256" key="4">
    <source>
        <dbReference type="ARBA" id="ARBA00023163"/>
    </source>
</evidence>
<dbReference type="PROSITE" id="PS50932">
    <property type="entry name" value="HTH_LACI_2"/>
    <property type="match status" value="1"/>
</dbReference>
<dbReference type="Pfam" id="PF00532">
    <property type="entry name" value="Peripla_BP_1"/>
    <property type="match status" value="1"/>
</dbReference>
<keyword evidence="4" id="KW-0804">Transcription</keyword>
<dbReference type="SUPFAM" id="SSF47413">
    <property type="entry name" value="lambda repressor-like DNA-binding domains"/>
    <property type="match status" value="1"/>
</dbReference>
<dbReference type="RefSeq" id="WP_039807144.1">
    <property type="nucleotide sequence ID" value="NZ_CP010415.1"/>
</dbReference>
<dbReference type="InterPro" id="IPR028082">
    <property type="entry name" value="Peripla_BP_I"/>
</dbReference>
<feature type="domain" description="HTH lacI-type" evidence="5">
    <location>
        <begin position="2"/>
        <end position="56"/>
    </location>
</feature>
<dbReference type="GO" id="GO:0000976">
    <property type="term" value="F:transcription cis-regulatory region binding"/>
    <property type="evidence" value="ECO:0007669"/>
    <property type="project" value="TreeGrafter"/>
</dbReference>
<dbReference type="HOGENOM" id="CLU_037628_6_1_6"/>
<dbReference type="Gene3D" id="3.40.50.2300">
    <property type="match status" value="2"/>
</dbReference>
<dbReference type="GO" id="GO:0003700">
    <property type="term" value="F:DNA-binding transcription factor activity"/>
    <property type="evidence" value="ECO:0007669"/>
    <property type="project" value="TreeGrafter"/>
</dbReference>
<keyword evidence="1" id="KW-0678">Repressor</keyword>
<proteinExistence type="predicted"/>
<keyword evidence="3" id="KW-0238">DNA-binding</keyword>
<keyword evidence="2" id="KW-0805">Transcription regulation</keyword>
<dbReference type="PANTHER" id="PTHR30146">
    <property type="entry name" value="LACI-RELATED TRANSCRIPTIONAL REPRESSOR"/>
    <property type="match status" value="1"/>
</dbReference>
<evidence type="ECO:0000256" key="3">
    <source>
        <dbReference type="ARBA" id="ARBA00023125"/>
    </source>
</evidence>
<dbReference type="PROSITE" id="PS00356">
    <property type="entry name" value="HTH_LACI_1"/>
    <property type="match status" value="1"/>
</dbReference>
<dbReference type="Gene3D" id="1.10.260.40">
    <property type="entry name" value="lambda repressor-like DNA-binding domains"/>
    <property type="match status" value="1"/>
</dbReference>
<dbReference type="AlphaFoldDB" id="A0A0C4WU99"/>
<dbReference type="InterPro" id="IPR001761">
    <property type="entry name" value="Peripla_BP/Lac1_sug-bd_dom"/>
</dbReference>
<dbReference type="KEGG" id="acx:Achr_40200"/>
<keyword evidence="7" id="KW-1185">Reference proteome</keyword>
<evidence type="ECO:0000256" key="2">
    <source>
        <dbReference type="ARBA" id="ARBA00023015"/>
    </source>
</evidence>
<dbReference type="Proteomes" id="UP000068210">
    <property type="component" value="Chromosome"/>
</dbReference>
<dbReference type="SMART" id="SM00354">
    <property type="entry name" value="HTH_LACI"/>
    <property type="match status" value="1"/>
</dbReference>
<dbReference type="CDD" id="cd06288">
    <property type="entry name" value="PBP1_sucrose_transcription_regulator"/>
    <property type="match status" value="1"/>
</dbReference>
<protein>
    <submittedName>
        <fullName evidence="6">Sucrose operon repressor protein</fullName>
    </submittedName>
</protein>